<protein>
    <submittedName>
        <fullName evidence="1">WXG100 family type VII secretion target</fullName>
    </submittedName>
</protein>
<sequence length="266" mass="27368">MLIGADPDQLDALASQMDSDAQTLDQIRGRVGGVLEQLLWQGADAHDFFEIWAQRFSGMVGNAAAGLQDAARCLRAEAVQQREASGEGGGFNILDPISFGISAGAEGLHALKLANVSVVADELKDLGLTDKGFEVLDSLESVALPLEVVGLAVNFTNLAVDWSADPGSAETLKAGVDTGLSLGSVGVGVAEVALVAAGVEVAPVIVGAGIAFGVAELTNDVASYFDPQLDEQVLHGAEAGARVVASGVRDAFSLLRHNPLNWVPAL</sequence>
<comment type="caution">
    <text evidence="1">The sequence shown here is derived from an EMBL/GenBank/DDBJ whole genome shotgun (WGS) entry which is preliminary data.</text>
</comment>
<keyword evidence="2" id="KW-1185">Reference proteome</keyword>
<evidence type="ECO:0000313" key="2">
    <source>
        <dbReference type="Proteomes" id="UP000676325"/>
    </source>
</evidence>
<accession>A0A941EDC0</accession>
<gene>
    <name evidence="1" type="ORF">KDK95_19710</name>
</gene>
<dbReference type="EMBL" id="JAGSOH010000059">
    <property type="protein sequence ID" value="MBR7828548.1"/>
    <property type="molecule type" value="Genomic_DNA"/>
</dbReference>
<proteinExistence type="predicted"/>
<dbReference type="AlphaFoldDB" id="A0A941EDC0"/>
<dbReference type="Gene3D" id="1.10.287.1060">
    <property type="entry name" value="ESAT-6-like"/>
    <property type="match status" value="1"/>
</dbReference>
<dbReference type="RefSeq" id="WP_212519683.1">
    <property type="nucleotide sequence ID" value="NZ_JAGSOH010000059.1"/>
</dbReference>
<reference evidence="1" key="1">
    <citation type="submission" date="2021-04" db="EMBL/GenBank/DDBJ databases">
        <title>Genome based classification of Actinospica acidithermotolerans sp. nov., an actinobacterium isolated from an Indonesian hot spring.</title>
        <authorList>
            <person name="Kusuma A.B."/>
            <person name="Putra K.E."/>
            <person name="Nafisah S."/>
            <person name="Loh J."/>
            <person name="Nouioui I."/>
            <person name="Goodfellow M."/>
        </authorList>
    </citation>
    <scope>NUCLEOTIDE SEQUENCE</scope>
    <source>
        <strain evidence="1">MGRD01-02</strain>
    </source>
</reference>
<organism evidence="1 2">
    <name type="scientific">Actinospica acidithermotolerans</name>
    <dbReference type="NCBI Taxonomy" id="2828514"/>
    <lineage>
        <taxon>Bacteria</taxon>
        <taxon>Bacillati</taxon>
        <taxon>Actinomycetota</taxon>
        <taxon>Actinomycetes</taxon>
        <taxon>Catenulisporales</taxon>
        <taxon>Actinospicaceae</taxon>
        <taxon>Actinospica</taxon>
    </lineage>
</organism>
<dbReference type="Proteomes" id="UP000676325">
    <property type="component" value="Unassembled WGS sequence"/>
</dbReference>
<dbReference type="InterPro" id="IPR036689">
    <property type="entry name" value="ESAT-6-like_sf"/>
</dbReference>
<evidence type="ECO:0000313" key="1">
    <source>
        <dbReference type="EMBL" id="MBR7828548.1"/>
    </source>
</evidence>
<dbReference type="SUPFAM" id="SSF140453">
    <property type="entry name" value="EsxAB dimer-like"/>
    <property type="match status" value="1"/>
</dbReference>
<name>A0A941EDC0_9ACTN</name>